<comment type="caution">
    <text evidence="1">The sequence shown here is derived from an EMBL/GenBank/DDBJ whole genome shotgun (WGS) entry which is preliminary data.</text>
</comment>
<sequence length="78" mass="9065">MTKVRTFNQIALIVPLHNNLHQTRIDETDESLSWRWRGAPTAGEARISPRSLTTAERFQDPLFMQEVMIIGKRKIDQC</sequence>
<organism evidence="1 2">
    <name type="scientific">Brassica cretica</name>
    <name type="common">Mustard</name>
    <dbReference type="NCBI Taxonomy" id="69181"/>
    <lineage>
        <taxon>Eukaryota</taxon>
        <taxon>Viridiplantae</taxon>
        <taxon>Streptophyta</taxon>
        <taxon>Embryophyta</taxon>
        <taxon>Tracheophyta</taxon>
        <taxon>Spermatophyta</taxon>
        <taxon>Magnoliopsida</taxon>
        <taxon>eudicotyledons</taxon>
        <taxon>Gunneridae</taxon>
        <taxon>Pentapetalae</taxon>
        <taxon>rosids</taxon>
        <taxon>malvids</taxon>
        <taxon>Brassicales</taxon>
        <taxon>Brassicaceae</taxon>
        <taxon>Brassiceae</taxon>
        <taxon>Brassica</taxon>
    </lineage>
</organism>
<evidence type="ECO:0000313" key="1">
    <source>
        <dbReference type="EMBL" id="KAF3550323.1"/>
    </source>
</evidence>
<evidence type="ECO:0000313" key="2">
    <source>
        <dbReference type="Proteomes" id="UP000266723"/>
    </source>
</evidence>
<accession>A0ABQ7CG80</accession>
<keyword evidence="2" id="KW-1185">Reference proteome</keyword>
<dbReference type="Proteomes" id="UP000266723">
    <property type="component" value="Unassembled WGS sequence"/>
</dbReference>
<proteinExistence type="predicted"/>
<name>A0ABQ7CG80_BRACR</name>
<protein>
    <submittedName>
        <fullName evidence="1">Uncharacterized protein</fullName>
    </submittedName>
</protein>
<gene>
    <name evidence="1" type="ORF">DY000_02004961</name>
</gene>
<reference evidence="1 2" key="1">
    <citation type="journal article" date="2020" name="BMC Genomics">
        <title>Intraspecific diversification of the crop wild relative Brassica cretica Lam. using demographic model selection.</title>
        <authorList>
            <person name="Kioukis A."/>
            <person name="Michalopoulou V.A."/>
            <person name="Briers L."/>
            <person name="Pirintsos S."/>
            <person name="Studholme D.J."/>
            <person name="Pavlidis P."/>
            <person name="Sarris P.F."/>
        </authorList>
    </citation>
    <scope>NUCLEOTIDE SEQUENCE [LARGE SCALE GENOMIC DNA]</scope>
    <source>
        <strain evidence="2">cv. PFS-1207/04</strain>
    </source>
</reference>
<dbReference type="EMBL" id="QGKV02000832">
    <property type="protein sequence ID" value="KAF3550323.1"/>
    <property type="molecule type" value="Genomic_DNA"/>
</dbReference>